<evidence type="ECO:0000256" key="1">
    <source>
        <dbReference type="PIRNR" id="PIRNR036409"/>
    </source>
</evidence>
<dbReference type="Gene3D" id="3.40.50.300">
    <property type="entry name" value="P-loop containing nucleotide triphosphate hydrolases"/>
    <property type="match status" value="1"/>
</dbReference>
<organism evidence="2 3">
    <name type="scientific">Ectobacillus ponti</name>
    <dbReference type="NCBI Taxonomy" id="2961894"/>
    <lineage>
        <taxon>Bacteria</taxon>
        <taxon>Bacillati</taxon>
        <taxon>Bacillota</taxon>
        <taxon>Bacilli</taxon>
        <taxon>Bacillales</taxon>
        <taxon>Bacillaceae</taxon>
        <taxon>Ectobacillus</taxon>
    </lineage>
</organism>
<dbReference type="RefSeq" id="WP_254760319.1">
    <property type="nucleotide sequence ID" value="NZ_JANCLT010000011.1"/>
</dbReference>
<comment type="similarity">
    <text evidence="1">Belongs to the EutP/PduV family.</text>
</comment>
<dbReference type="InterPro" id="IPR027417">
    <property type="entry name" value="P-loop_NTPase"/>
</dbReference>
<dbReference type="Pfam" id="PF10662">
    <property type="entry name" value="PduV-EutP"/>
    <property type="match status" value="1"/>
</dbReference>
<evidence type="ECO:0000313" key="2">
    <source>
        <dbReference type="EMBL" id="MCP8970400.1"/>
    </source>
</evidence>
<dbReference type="PIRSF" id="PIRSF036409">
    <property type="entry name" value="EutP_PduV"/>
    <property type="match status" value="1"/>
</dbReference>
<keyword evidence="1" id="KW-0547">Nucleotide-binding</keyword>
<name>A0AA41XBG1_9BACI</name>
<reference evidence="2" key="1">
    <citation type="submission" date="2022-07" db="EMBL/GenBank/DDBJ databases">
        <authorList>
            <person name="Li W.-J."/>
            <person name="Deng Q.-Q."/>
        </authorList>
    </citation>
    <scope>NUCLEOTIDE SEQUENCE</scope>
    <source>
        <strain evidence="2">SYSU M60031</strain>
    </source>
</reference>
<gene>
    <name evidence="2" type="ORF">NK662_17905</name>
</gene>
<sequence length="165" mass="17705">MRKPRAMLIGAIGAGKSSLTKALLGKDEMPVKTQTLMYENWIVDTPGEYTENPLYYRSIMATALEVTHVLFLQDATRAGSSFPPGFASGIPKLPIGVVTKADAAEANTEQAVALLQRAMTRGSIVISSARTGQGLQEIRDLVACASMAAMQQYCSSKGLIFLNSF</sequence>
<keyword evidence="3" id="KW-1185">Reference proteome</keyword>
<protein>
    <submittedName>
        <fullName evidence="2">EutP/PduV family microcompartment system protein</fullName>
    </submittedName>
</protein>
<proteinExistence type="inferred from homology"/>
<accession>A0AA41XBG1</accession>
<comment type="caution">
    <text evidence="2">The sequence shown here is derived from an EMBL/GenBank/DDBJ whole genome shotgun (WGS) entry which is preliminary data.</text>
</comment>
<evidence type="ECO:0000313" key="3">
    <source>
        <dbReference type="Proteomes" id="UP001156102"/>
    </source>
</evidence>
<dbReference type="EMBL" id="JANCLT010000011">
    <property type="protein sequence ID" value="MCP8970400.1"/>
    <property type="molecule type" value="Genomic_DNA"/>
</dbReference>
<dbReference type="PANTHER" id="PTHR40453:SF1">
    <property type="entry name" value="PROTEIN YOEF"/>
    <property type="match status" value="1"/>
</dbReference>
<dbReference type="GO" id="GO:0006576">
    <property type="term" value="P:biogenic amine metabolic process"/>
    <property type="evidence" value="ECO:0007669"/>
    <property type="project" value="InterPro"/>
</dbReference>
<dbReference type="AlphaFoldDB" id="A0AA41XBG1"/>
<dbReference type="CDD" id="cd00882">
    <property type="entry name" value="Ras_like_GTPase"/>
    <property type="match status" value="1"/>
</dbReference>
<dbReference type="Proteomes" id="UP001156102">
    <property type="component" value="Unassembled WGS sequence"/>
</dbReference>
<dbReference type="GO" id="GO:0005524">
    <property type="term" value="F:ATP binding"/>
    <property type="evidence" value="ECO:0007669"/>
    <property type="project" value="UniProtKB-UniRule"/>
</dbReference>
<dbReference type="PANTHER" id="PTHR40453">
    <property type="entry name" value="PROTEIN YOEF"/>
    <property type="match status" value="1"/>
</dbReference>
<dbReference type="SUPFAM" id="SSF52540">
    <property type="entry name" value="P-loop containing nucleoside triphosphate hydrolases"/>
    <property type="match status" value="1"/>
</dbReference>
<dbReference type="InterPro" id="IPR012381">
    <property type="entry name" value="EutP_PduV"/>
</dbReference>